<evidence type="ECO:0000313" key="3">
    <source>
        <dbReference type="Proteomes" id="UP000003505"/>
    </source>
</evidence>
<dbReference type="HOGENOM" id="CLU_503183_0_0_9"/>
<dbReference type="KEGG" id="ssg:Selsp_1787"/>
<reference evidence="1 4" key="2">
    <citation type="submission" date="2011-04" db="EMBL/GenBank/DDBJ databases">
        <title>The complete genome of Selenomonas sputigena DSM 20758.</title>
        <authorList>
            <consortium name="US DOE Joint Genome Institute (JGI-PGF)"/>
            <person name="Lucas S."/>
            <person name="Copeland A."/>
            <person name="Lapidus A."/>
            <person name="Bruce D."/>
            <person name="Goodwin L."/>
            <person name="Pitluck S."/>
            <person name="Peters L."/>
            <person name="Kyrpides N."/>
            <person name="Mavromatis K."/>
            <person name="Ivanova N."/>
            <person name="Ovchinnikova G."/>
            <person name="Teshima H."/>
            <person name="Detter J.C."/>
            <person name="Tapia R."/>
            <person name="Han C."/>
            <person name="Land M."/>
            <person name="Hauser L."/>
            <person name="Markowitz V."/>
            <person name="Cheng J.-F."/>
            <person name="Hugenholtz P."/>
            <person name="Woyke T."/>
            <person name="Wu D."/>
            <person name="Gronow S."/>
            <person name="Wellnitz S."/>
            <person name="Schneider S."/>
            <person name="Klenk H.-P."/>
            <person name="Eisen J.A."/>
        </authorList>
    </citation>
    <scope>NUCLEOTIDE SEQUENCE [LARGE SCALE GENOMIC DNA]</scope>
    <source>
        <strain evidence="1">ATCC 35185</strain>
        <strain evidence="4">ATCC 35185 / DSM 20758 / VPI D19B-28</strain>
    </source>
</reference>
<dbReference type="Proteomes" id="UP000011124">
    <property type="component" value="Chromosome"/>
</dbReference>
<dbReference type="RefSeq" id="WP_006191133.1">
    <property type="nucleotide sequence ID" value="NC_015437.1"/>
</dbReference>
<protein>
    <recommendedName>
        <fullName evidence="5">Replicative DNA helicase</fullName>
    </recommendedName>
</protein>
<dbReference type="EMBL" id="ACKP02000010">
    <property type="protein sequence ID" value="EEX78180.1"/>
    <property type="molecule type" value="Genomic_DNA"/>
</dbReference>
<dbReference type="Proteomes" id="UP000003505">
    <property type="component" value="Unassembled WGS sequence"/>
</dbReference>
<organism evidence="2 3">
    <name type="scientific">Selenomonas sputigena (strain ATCC 35185 / DSM 20758 / CCUG 44933 / VPI D19B-28)</name>
    <dbReference type="NCBI Taxonomy" id="546271"/>
    <lineage>
        <taxon>Bacteria</taxon>
        <taxon>Bacillati</taxon>
        <taxon>Bacillota</taxon>
        <taxon>Negativicutes</taxon>
        <taxon>Selenomonadales</taxon>
        <taxon>Selenomonadaceae</taxon>
        <taxon>Selenomonas</taxon>
    </lineage>
</organism>
<keyword evidence="4" id="KW-1185">Reference proteome</keyword>
<accession>C9LSE0</accession>
<evidence type="ECO:0000313" key="4">
    <source>
        <dbReference type="Proteomes" id="UP000011124"/>
    </source>
</evidence>
<dbReference type="EMBL" id="CP002637">
    <property type="protein sequence ID" value="AEC00742.1"/>
    <property type="molecule type" value="Genomic_DNA"/>
</dbReference>
<proteinExistence type="predicted"/>
<dbReference type="eggNOG" id="ENOG502Z8CD">
    <property type="taxonomic scope" value="Bacteria"/>
</dbReference>
<reference evidence="2 3" key="1">
    <citation type="submission" date="2009-09" db="EMBL/GenBank/DDBJ databases">
        <authorList>
            <person name="Weinstock G."/>
            <person name="Sodergren E."/>
            <person name="Clifton S."/>
            <person name="Fulton L."/>
            <person name="Fulton B."/>
            <person name="Courtney L."/>
            <person name="Fronick C."/>
            <person name="Harrison M."/>
            <person name="Strong C."/>
            <person name="Farmer C."/>
            <person name="Delahaunty K."/>
            <person name="Markovic C."/>
            <person name="Hall O."/>
            <person name="Minx P."/>
            <person name="Tomlinson C."/>
            <person name="Mitreva M."/>
            <person name="Nelson J."/>
            <person name="Hou S."/>
            <person name="Wollam A."/>
            <person name="Pepin K.H."/>
            <person name="Johnson M."/>
            <person name="Bhonagiri V."/>
            <person name="Nash W.E."/>
            <person name="Warren W."/>
            <person name="Chinwalla A."/>
            <person name="Mardis E.R."/>
            <person name="Wilson R.K."/>
        </authorList>
    </citation>
    <scope>NUCLEOTIDE SEQUENCE [LARGE SCALE GENOMIC DNA]</scope>
    <source>
        <strain evidence="2">ATCC 35185</strain>
        <strain evidence="3">ATCC 35185 / DSM 20758 / VPI D19B-28</strain>
    </source>
</reference>
<dbReference type="AlphaFoldDB" id="C9LSE0"/>
<gene>
    <name evidence="1" type="ordered locus">Selsp_1787</name>
    <name evidence="2" type="ORF">SELSPUOL_00364</name>
</gene>
<dbReference type="OrthoDB" id="1643270at2"/>
<name>C9LSE0_SELS3</name>
<sequence length="543" mass="62714">MQYDFLKAFPKRMKTVGLYALLFANSSQKALWRECGFETLAEQLNMIFAVLLYIMEQSLKEEACTMDDISVFVDAVNAEHFRKAMSFDDCQRLADFIVNIVLSNEGRAMYFSGCDFEQGGFEAIHISYVANRIVYVEREVRRTSYYLTDDGYNLLLGTLEVESNLKLTIQELIFQMHLEKQSYDKALDDIKNVFNLMQIQLQKIREAMLRIRRNVLDYRVGDYERLLRDDLATIDETKEKFRHYRELVQSRVREMEAGSVDVQALLPEEAEKLRNLREIERYLGRVIDEHQRILGSHFDLKALYTSELEKMAEMSLVRRFSLRTELFDKVLANPAVLGRLDIFLAPLFNRAPAKIFNPRKVTEEQRARRTAEDEETTEDVDFDEAAWREEQARLQQEKLAKYAACLTFLLGALAARGEVRLSALAEAAAEDEAKRAALLPDVHIFKEVMVELLKAASLDVEALRRERAAYIREEAKDFRLSAMVLDILDEHPAWGRIRRIEAQKLYEAPPVIFRGVPDGAGSERVVRCSEVALRVQEGNEDGV</sequence>
<dbReference type="STRING" id="546271.Selsp_1787"/>
<evidence type="ECO:0000313" key="1">
    <source>
        <dbReference type="EMBL" id="AEC00742.1"/>
    </source>
</evidence>
<evidence type="ECO:0000313" key="2">
    <source>
        <dbReference type="EMBL" id="EEX78180.1"/>
    </source>
</evidence>
<evidence type="ECO:0008006" key="5">
    <source>
        <dbReference type="Google" id="ProtNLM"/>
    </source>
</evidence>